<gene>
    <name evidence="1" type="ORF">BB934_03065</name>
</gene>
<organism evidence="1">
    <name type="scientific">Microvirga ossetica</name>
    <dbReference type="NCBI Taxonomy" id="1882682"/>
    <lineage>
        <taxon>Bacteria</taxon>
        <taxon>Pseudomonadati</taxon>
        <taxon>Pseudomonadota</taxon>
        <taxon>Alphaproteobacteria</taxon>
        <taxon>Hyphomicrobiales</taxon>
        <taxon>Methylobacteriaceae</taxon>
        <taxon>Microvirga</taxon>
    </lineage>
</organism>
<sequence>MCWIKLWEWPQRLAQPSSPIHISAKSTRRLFMRQRARGWIMPKTDIVSLLRLIDERVSSPRLGVRHRDILIRRCDILEDDLNRNRHDRLLKQQETKQGDAA</sequence>
<protein>
    <submittedName>
        <fullName evidence="1">Uncharacterized protein</fullName>
    </submittedName>
</protein>
<dbReference type="KEGG" id="moc:BB934_03065"/>
<name>A0A1B2EBI2_9HYPH</name>
<evidence type="ECO:0000313" key="1">
    <source>
        <dbReference type="EMBL" id="ANY77330.1"/>
    </source>
</evidence>
<dbReference type="AlphaFoldDB" id="A0A1B2EBI2"/>
<accession>A0A1B2EBI2</accession>
<proteinExistence type="predicted"/>
<dbReference type="EMBL" id="CP016616">
    <property type="protein sequence ID" value="ANY77330.1"/>
    <property type="molecule type" value="Genomic_DNA"/>
</dbReference>
<reference evidence="1" key="1">
    <citation type="submission" date="2016-07" db="EMBL/GenBank/DDBJ databases">
        <title>Microvirga ossetica sp. nov. a new species of rhizobia isolated from root nodules of the legume species Vicia alpestris Steven originated from North Ossetia region in the Caucasus.</title>
        <authorList>
            <person name="Safronova V.I."/>
            <person name="Kuznetsova I.G."/>
            <person name="Sazanova A.L."/>
            <person name="Belimov A."/>
            <person name="Andronov E."/>
            <person name="Osledkin Y.S."/>
            <person name="Onishchuk O.P."/>
            <person name="Kurchak O.N."/>
            <person name="Shaposhnikov A.I."/>
            <person name="Willems A."/>
            <person name="Tikhonovich I.A."/>
        </authorList>
    </citation>
    <scope>NUCLEOTIDE SEQUENCE [LARGE SCALE GENOMIC DNA]</scope>
    <source>
        <strain evidence="1">V5/3M</strain>
    </source>
</reference>